<protein>
    <submittedName>
        <fullName evidence="2">Uncharacterized protein</fullName>
    </submittedName>
</protein>
<evidence type="ECO:0000313" key="2">
    <source>
        <dbReference type="EMBL" id="KAK4217002.1"/>
    </source>
</evidence>
<dbReference type="Proteomes" id="UP001301769">
    <property type="component" value="Unassembled WGS sequence"/>
</dbReference>
<feature type="transmembrane region" description="Helical" evidence="1">
    <location>
        <begin position="45"/>
        <end position="62"/>
    </location>
</feature>
<reference evidence="2" key="1">
    <citation type="journal article" date="2023" name="Mol. Phylogenet. Evol.">
        <title>Genome-scale phylogeny and comparative genomics of the fungal order Sordariales.</title>
        <authorList>
            <person name="Hensen N."/>
            <person name="Bonometti L."/>
            <person name="Westerberg I."/>
            <person name="Brannstrom I.O."/>
            <person name="Guillou S."/>
            <person name="Cros-Aarteil S."/>
            <person name="Calhoun S."/>
            <person name="Haridas S."/>
            <person name="Kuo A."/>
            <person name="Mondo S."/>
            <person name="Pangilinan J."/>
            <person name="Riley R."/>
            <person name="LaButti K."/>
            <person name="Andreopoulos B."/>
            <person name="Lipzen A."/>
            <person name="Chen C."/>
            <person name="Yan M."/>
            <person name="Daum C."/>
            <person name="Ng V."/>
            <person name="Clum A."/>
            <person name="Steindorff A."/>
            <person name="Ohm R.A."/>
            <person name="Martin F."/>
            <person name="Silar P."/>
            <person name="Natvig D.O."/>
            <person name="Lalanne C."/>
            <person name="Gautier V."/>
            <person name="Ament-Velasquez S.L."/>
            <person name="Kruys A."/>
            <person name="Hutchinson M.I."/>
            <person name="Powell A.J."/>
            <person name="Barry K."/>
            <person name="Miller A.N."/>
            <person name="Grigoriev I.V."/>
            <person name="Debuchy R."/>
            <person name="Gladieux P."/>
            <person name="Hiltunen Thoren M."/>
            <person name="Johannesson H."/>
        </authorList>
    </citation>
    <scope>NUCLEOTIDE SEQUENCE</scope>
    <source>
        <strain evidence="2">PSN293</strain>
    </source>
</reference>
<keyword evidence="1" id="KW-1133">Transmembrane helix</keyword>
<organism evidence="2 3">
    <name type="scientific">Rhypophila decipiens</name>
    <dbReference type="NCBI Taxonomy" id="261697"/>
    <lineage>
        <taxon>Eukaryota</taxon>
        <taxon>Fungi</taxon>
        <taxon>Dikarya</taxon>
        <taxon>Ascomycota</taxon>
        <taxon>Pezizomycotina</taxon>
        <taxon>Sordariomycetes</taxon>
        <taxon>Sordariomycetidae</taxon>
        <taxon>Sordariales</taxon>
        <taxon>Naviculisporaceae</taxon>
        <taxon>Rhypophila</taxon>
    </lineage>
</organism>
<dbReference type="EMBL" id="MU858063">
    <property type="protein sequence ID" value="KAK4217002.1"/>
    <property type="molecule type" value="Genomic_DNA"/>
</dbReference>
<evidence type="ECO:0000256" key="1">
    <source>
        <dbReference type="SAM" id="Phobius"/>
    </source>
</evidence>
<gene>
    <name evidence="2" type="ORF">QBC37DRAFT_370426</name>
</gene>
<accession>A0AAN6YIW9</accession>
<evidence type="ECO:0000313" key="3">
    <source>
        <dbReference type="Proteomes" id="UP001301769"/>
    </source>
</evidence>
<proteinExistence type="predicted"/>
<comment type="caution">
    <text evidence="2">The sequence shown here is derived from an EMBL/GenBank/DDBJ whole genome shotgun (WGS) entry which is preliminary data.</text>
</comment>
<dbReference type="AlphaFoldDB" id="A0AAN6YIW9"/>
<keyword evidence="1" id="KW-0472">Membrane</keyword>
<name>A0AAN6YIW9_9PEZI</name>
<keyword evidence="1" id="KW-0812">Transmembrane</keyword>
<reference evidence="2" key="2">
    <citation type="submission" date="2023-05" db="EMBL/GenBank/DDBJ databases">
        <authorList>
            <consortium name="Lawrence Berkeley National Laboratory"/>
            <person name="Steindorff A."/>
            <person name="Hensen N."/>
            <person name="Bonometti L."/>
            <person name="Westerberg I."/>
            <person name="Brannstrom I.O."/>
            <person name="Guillou S."/>
            <person name="Cros-Aarteil S."/>
            <person name="Calhoun S."/>
            <person name="Haridas S."/>
            <person name="Kuo A."/>
            <person name="Mondo S."/>
            <person name="Pangilinan J."/>
            <person name="Riley R."/>
            <person name="Labutti K."/>
            <person name="Andreopoulos B."/>
            <person name="Lipzen A."/>
            <person name="Chen C."/>
            <person name="Yanf M."/>
            <person name="Daum C."/>
            <person name="Ng V."/>
            <person name="Clum A."/>
            <person name="Ohm R."/>
            <person name="Martin F."/>
            <person name="Silar P."/>
            <person name="Natvig D."/>
            <person name="Lalanne C."/>
            <person name="Gautier V."/>
            <person name="Ament-Velasquez S.L."/>
            <person name="Kruys A."/>
            <person name="Hutchinson M.I."/>
            <person name="Powell A.J."/>
            <person name="Barry K."/>
            <person name="Miller A.N."/>
            <person name="Grigoriev I.V."/>
            <person name="Debuchy R."/>
            <person name="Gladieux P."/>
            <person name="Thoren M.H."/>
            <person name="Johannesson H."/>
        </authorList>
    </citation>
    <scope>NUCLEOTIDE SEQUENCE</scope>
    <source>
        <strain evidence="2">PSN293</strain>
    </source>
</reference>
<sequence>MSPDDFFLVGPRARVVTALGMSIMMYYIVYIMATAKIASPLATASIQYIINVVITLPAIIFLDK</sequence>
<feature type="transmembrane region" description="Helical" evidence="1">
    <location>
        <begin position="12"/>
        <end position="33"/>
    </location>
</feature>
<keyword evidence="3" id="KW-1185">Reference proteome</keyword>